<dbReference type="InterPro" id="IPR002532">
    <property type="entry name" value="Hanta_Gc_N"/>
</dbReference>
<organism evidence="3">
    <name type="scientific">Promirotermes bunya-like virus 1</name>
    <dbReference type="NCBI Taxonomy" id="3133473"/>
    <lineage>
        <taxon>Viruses</taxon>
        <taxon>Riboviria</taxon>
        <taxon>Orthornavirae</taxon>
        <taxon>Negarnaviricota</taxon>
        <taxon>Polyploviricotina</taxon>
        <taxon>Ellioviricetes</taxon>
        <taxon>Bunyavirales</taxon>
    </lineage>
</organism>
<dbReference type="GO" id="GO:0044423">
    <property type="term" value="C:virion component"/>
    <property type="evidence" value="ECO:0007669"/>
    <property type="project" value="InterPro"/>
</dbReference>
<feature type="transmembrane region" description="Helical" evidence="1">
    <location>
        <begin position="292"/>
        <end position="314"/>
    </location>
</feature>
<sequence length="1047" mass="119247">MSCQTKTYLHTLVLVMSFLHTGTSHEQTIDHTHSLPIEIFSSCNKVVLVSPLDKDICCGQELTFKNKLATIDLQLCNKFITCSKSPNFQKEIIQSTCKTGMIATGGCLRSTMNRTKCSNDVTVRCLCTEKGLQCPDQLWATDRCKLTLAAISHEDTITYFDKTDDFKGEDMLTIMLEEKELCLEREATEKSKIESIGIENNRLVVKLSNALNVFCKVNSVASSCKFTCNSAECSHGCALKEFDDDKVKVTVTCGDNTKDMWLFRKFKGTHEIHTITAHSGWRSHNSVLCTLLIINLCIGYVIIRIICGLCLFCWECLLSLHGVVNSSYYKYIVGSKVPLFSNCKTCHIYPETVYDALLHDEHCVEGVCVYCGNFEIENEHMKKCSQREKKINKFKIEKKQEIKDAVKQLSTELKRTIWENNLTRKRIPMKIWTAVTGILILFVIISPSDSLLVKPCNRLVGHTSKCSSKSAIDVLGGEADEHHHWSQIELGMLTRLESDLVHDKFSANAIHRLKTEDKHLVGNSEETLEIEGIKCKSDGVCKSVTELKWAGEAYKGNIQSYKTNEKGYHTTSMHIALVDVEVVYPMDLLYRTTQWRLDSKSYFSCTNTNCEEVCKTPETNKCLLKKNMRPKDTSWAHNPSWCLSMYSGCSCNEIFVKPEFDKSIYEIYRLGEPEMRGMLCIEQNSIYIDCEIIDRAGNYEFGKIKVQVTKWLPKISVDRKIIVEKEHGSNNSRGIALTGPVCDKENCNPGDAGDYQFSKLWSDCSDGVYFKYAGIDSKLLYSFAMTPEWEVTHPKPGAKRFEKYRRLTTHFTEHTVNLEKNQLTIGDGNFGSFALEASVNDLEIYEILDESKIKDFSVTHCTGEFLSFRGGICVFKITLEEAEKTTIKISSNDDNTMVQDDQQVIVLGLNIFRKHMFVRSEQSFYYFCAHHKSVKLCNSIKGNFSKPKLDFSISPYNTFVGETKSFMSKCDSWFGIVCMFNRIIDFWKSLWSCFVWALIGIGLSIAFIILYNKYSRNHEMLPLVAEQRDSNKAQILKTVLKGRTKLM</sequence>
<feature type="transmembrane region" description="Helical" evidence="1">
    <location>
        <begin position="431"/>
        <end position="448"/>
    </location>
</feature>
<accession>A0AAT9JH14</accession>
<evidence type="ECO:0000256" key="1">
    <source>
        <dbReference type="SAM" id="Phobius"/>
    </source>
</evidence>
<dbReference type="Pfam" id="PF01561">
    <property type="entry name" value="Hanta_Gc_N"/>
    <property type="match status" value="1"/>
</dbReference>
<evidence type="ECO:0000259" key="2">
    <source>
        <dbReference type="Pfam" id="PF01561"/>
    </source>
</evidence>
<name>A0AAT9JH14_9VIRU</name>
<dbReference type="EMBL" id="BK067082">
    <property type="protein sequence ID" value="DBA56528.1"/>
    <property type="molecule type" value="Genomic_RNA"/>
</dbReference>
<keyword evidence="1" id="KW-1133">Transmembrane helix</keyword>
<evidence type="ECO:0000313" key="3">
    <source>
        <dbReference type="EMBL" id="DBA56528.1"/>
    </source>
</evidence>
<feature type="transmembrane region" description="Helical" evidence="1">
    <location>
        <begin position="989"/>
        <end position="1011"/>
    </location>
</feature>
<proteinExistence type="predicted"/>
<protein>
    <submittedName>
        <fullName evidence="3">Glycoprotein</fullName>
    </submittedName>
</protein>
<feature type="domain" description="Hantavirus glycoprotein Gc N-terminal" evidence="2">
    <location>
        <begin position="588"/>
        <end position="756"/>
    </location>
</feature>
<keyword evidence="1" id="KW-0472">Membrane</keyword>
<reference evidence="3" key="1">
    <citation type="journal article" date="2024" name="Microb. Genom.">
        <title>The hidden RNA viruses in Blattodea (cockroach and termite).</title>
        <authorList>
            <person name="Fan J."/>
            <person name="Jiang S."/>
            <person name="Li W."/>
            <person name="Li J."/>
            <person name="Pang R."/>
            <person name="Wu H."/>
        </authorList>
    </citation>
    <scope>NUCLEOTIDE SEQUENCE</scope>
    <source>
        <strain evidence="3">CM2018</strain>
    </source>
</reference>
<keyword evidence="1" id="KW-0812">Transmembrane</keyword>